<gene>
    <name evidence="8" type="ORF">CRE_03947</name>
</gene>
<evidence type="ECO:0000313" key="8">
    <source>
        <dbReference type="EMBL" id="EFO84875.1"/>
    </source>
</evidence>
<dbReference type="STRING" id="31234.E3LY06"/>
<dbReference type="GO" id="GO:0051661">
    <property type="term" value="P:maintenance of centrosome location"/>
    <property type="evidence" value="ECO:0007669"/>
    <property type="project" value="TreeGrafter"/>
</dbReference>
<dbReference type="SMART" id="SM00673">
    <property type="entry name" value="CARP"/>
    <property type="match status" value="2"/>
</dbReference>
<evidence type="ECO:0000256" key="5">
    <source>
        <dbReference type="ARBA" id="ARBA00022490"/>
    </source>
</evidence>
<feature type="domain" description="C-CAP/cofactor C-like" evidence="7">
    <location>
        <begin position="269"/>
        <end position="413"/>
    </location>
</feature>
<protein>
    <recommendedName>
        <fullName evidence="4">TBCC domain-containing protein 1</fullName>
    </recommendedName>
</protein>
<dbReference type="Proteomes" id="UP000008281">
    <property type="component" value="Unassembled WGS sequence"/>
</dbReference>
<dbReference type="InterPro" id="IPR012945">
    <property type="entry name" value="Tubulin-bd_cofactor_C_dom"/>
</dbReference>
<sequence>MEISLRLFSEERRLNEQEEKELIIEEMTNIYVWIRTARSLQFFYPTIDVDSSKSSDPFSDFYEIAIDVIELLKECDRISFDEFENLCKLRISEIYIEAIFQNAVEHGNVSQRKHGDWIFIMFQLNARLKLLTFSLLFAGLQQKTSDLSGMNRNDVVLTRISKYFGPIFKLLFQLDVGKRLQDRDIVQAIGSGQGYEFLDVLFEGTVKHKHGISNQHGVRPLSHIVPLILEKANGISLPFLCNEIRRHLIKDPYHIDEFSSEKSVQIFNTVRRTTLAHNSRRVVHLHYINRIEVLRKDEFANVHLRICNDKPKASFVFVPLRCETVFLDSLFYTKYILLGAVRGIVIIKDCQGTRISVSCDQLIIMDSKNLEVHFMSPKKPLVSNSQNITFAPFNTIYEGQQEFLEENGHYFENNLVMKEPIIFKNGSWKLDTSKFVCQSTPLHATDKQFEILLNSLPEEYRISHYRNTVEAQKLMAMDSEKCRVNDVVSNFDLLYLKSKIEKKGEGSDENESRV</sequence>
<dbReference type="GO" id="GO:0051684">
    <property type="term" value="P:maintenance of Golgi location"/>
    <property type="evidence" value="ECO:0007669"/>
    <property type="project" value="TreeGrafter"/>
</dbReference>
<dbReference type="GO" id="GO:0031616">
    <property type="term" value="C:spindle pole centrosome"/>
    <property type="evidence" value="ECO:0007669"/>
    <property type="project" value="TreeGrafter"/>
</dbReference>
<dbReference type="InterPro" id="IPR039589">
    <property type="entry name" value="TBCC1"/>
</dbReference>
<dbReference type="Pfam" id="PF07986">
    <property type="entry name" value="TBCC"/>
    <property type="match status" value="1"/>
</dbReference>
<evidence type="ECO:0000256" key="6">
    <source>
        <dbReference type="ARBA" id="ARBA00023212"/>
    </source>
</evidence>
<keyword evidence="5" id="KW-0963">Cytoplasm</keyword>
<dbReference type="InParanoid" id="E3LY06"/>
<dbReference type="FunCoup" id="E3LY06">
    <property type="interactions" value="3"/>
</dbReference>
<dbReference type="PROSITE" id="PS51329">
    <property type="entry name" value="C_CAP_COFACTOR_C"/>
    <property type="match status" value="1"/>
</dbReference>
<dbReference type="eggNOG" id="KOG4416">
    <property type="taxonomic scope" value="Eukaryota"/>
</dbReference>
<name>E3LY06_CAERE</name>
<dbReference type="InterPro" id="IPR006599">
    <property type="entry name" value="CARP_motif"/>
</dbReference>
<comment type="subcellular location">
    <subcellularLocation>
        <location evidence="1">Cytoplasm</location>
        <location evidence="1">Cytoskeleton</location>
        <location evidence="1">Microtubule organizing center</location>
        <location evidence="1">Centrosome</location>
    </subcellularLocation>
    <subcellularLocation>
        <location evidence="2">Cytoplasm</location>
        <location evidence="2">Cytoskeleton</location>
        <location evidence="2">Spindle pole</location>
    </subcellularLocation>
</comment>
<dbReference type="AlphaFoldDB" id="E3LY06"/>
<keyword evidence="9" id="KW-1185">Reference proteome</keyword>
<dbReference type="InterPro" id="IPR017901">
    <property type="entry name" value="C-CAP_CF_C-like"/>
</dbReference>
<dbReference type="HOGENOM" id="CLU_559266_0_0_1"/>
<keyword evidence="6" id="KW-0206">Cytoskeleton</keyword>
<comment type="similarity">
    <text evidence="3">Belongs to the TBCC family.</text>
</comment>
<evidence type="ECO:0000313" key="9">
    <source>
        <dbReference type="Proteomes" id="UP000008281"/>
    </source>
</evidence>
<dbReference type="InterPro" id="IPR016098">
    <property type="entry name" value="CAP/MinC_C"/>
</dbReference>
<evidence type="ECO:0000256" key="2">
    <source>
        <dbReference type="ARBA" id="ARBA00004647"/>
    </source>
</evidence>
<dbReference type="PANTHER" id="PTHR16052:SF0">
    <property type="entry name" value="TBCC DOMAIN-CONTAINING PROTEIN 1"/>
    <property type="match status" value="1"/>
</dbReference>
<dbReference type="EMBL" id="DS268418">
    <property type="protein sequence ID" value="EFO84875.1"/>
    <property type="molecule type" value="Genomic_DNA"/>
</dbReference>
<dbReference type="OrthoDB" id="194775at2759"/>
<dbReference type="OMA" id="QDPFQID"/>
<evidence type="ECO:0000259" key="7">
    <source>
        <dbReference type="PROSITE" id="PS51329"/>
    </source>
</evidence>
<organism evidence="9">
    <name type="scientific">Caenorhabditis remanei</name>
    <name type="common">Caenorhabditis vulgaris</name>
    <dbReference type="NCBI Taxonomy" id="31234"/>
    <lineage>
        <taxon>Eukaryota</taxon>
        <taxon>Metazoa</taxon>
        <taxon>Ecdysozoa</taxon>
        <taxon>Nematoda</taxon>
        <taxon>Chromadorea</taxon>
        <taxon>Rhabditida</taxon>
        <taxon>Rhabditina</taxon>
        <taxon>Rhabditomorpha</taxon>
        <taxon>Rhabditoidea</taxon>
        <taxon>Rhabditidae</taxon>
        <taxon>Peloderinae</taxon>
        <taxon>Caenorhabditis</taxon>
    </lineage>
</organism>
<evidence type="ECO:0000256" key="3">
    <source>
        <dbReference type="ARBA" id="ARBA00008848"/>
    </source>
</evidence>
<evidence type="ECO:0000256" key="4">
    <source>
        <dbReference type="ARBA" id="ARBA00017559"/>
    </source>
</evidence>
<proteinExistence type="inferred from homology"/>
<accession>E3LY06</accession>
<reference evidence="8" key="1">
    <citation type="submission" date="2007-07" db="EMBL/GenBank/DDBJ databases">
        <title>PCAP assembly of the Caenorhabditis remanei genome.</title>
        <authorList>
            <consortium name="The Caenorhabditis remanei Sequencing Consortium"/>
            <person name="Wilson R.K."/>
        </authorList>
    </citation>
    <scope>NUCLEOTIDE SEQUENCE [LARGE SCALE GENOMIC DNA]</scope>
    <source>
        <strain evidence="8">PB4641</strain>
    </source>
</reference>
<dbReference type="PANTHER" id="PTHR16052">
    <property type="entry name" value="TBCC DOMAIN-CONTAINING PROTEIN 1"/>
    <property type="match status" value="1"/>
</dbReference>
<evidence type="ECO:0000256" key="1">
    <source>
        <dbReference type="ARBA" id="ARBA00004300"/>
    </source>
</evidence>
<dbReference type="Gene3D" id="2.160.20.70">
    <property type="match status" value="1"/>
</dbReference>